<organism evidence="1 2">
    <name type="scientific">Citrus sinensis</name>
    <name type="common">Sweet orange</name>
    <name type="synonym">Citrus aurantium var. sinensis</name>
    <dbReference type="NCBI Taxonomy" id="2711"/>
    <lineage>
        <taxon>Eukaryota</taxon>
        <taxon>Viridiplantae</taxon>
        <taxon>Streptophyta</taxon>
        <taxon>Embryophyta</taxon>
        <taxon>Tracheophyta</taxon>
        <taxon>Spermatophyta</taxon>
        <taxon>Magnoliopsida</taxon>
        <taxon>eudicotyledons</taxon>
        <taxon>Gunneridae</taxon>
        <taxon>Pentapetalae</taxon>
        <taxon>rosids</taxon>
        <taxon>malvids</taxon>
        <taxon>Sapindales</taxon>
        <taxon>Rutaceae</taxon>
        <taxon>Aurantioideae</taxon>
        <taxon>Citrus</taxon>
    </lineage>
</organism>
<dbReference type="EMBL" id="CM039173">
    <property type="protein sequence ID" value="KAH9774295.1"/>
    <property type="molecule type" value="Genomic_DNA"/>
</dbReference>
<evidence type="ECO:0000313" key="1">
    <source>
        <dbReference type="EMBL" id="KAH9774295.1"/>
    </source>
</evidence>
<name>A0ACB8LMP0_CITSI</name>
<gene>
    <name evidence="1" type="ORF">KPL71_013596</name>
</gene>
<accession>A0ACB8LMP0</accession>
<reference evidence="2" key="1">
    <citation type="journal article" date="2023" name="Hortic. Res.">
        <title>A chromosome-level phased genome enabling allele-level studies in sweet orange: a case study on citrus Huanglongbing tolerance.</title>
        <authorList>
            <person name="Wu B."/>
            <person name="Yu Q."/>
            <person name="Deng Z."/>
            <person name="Duan Y."/>
            <person name="Luo F."/>
            <person name="Gmitter F. Jr."/>
        </authorList>
    </citation>
    <scope>NUCLEOTIDE SEQUENCE [LARGE SCALE GENOMIC DNA]</scope>
    <source>
        <strain evidence="2">cv. Valencia</strain>
    </source>
</reference>
<comment type="caution">
    <text evidence="1">The sequence shown here is derived from an EMBL/GenBank/DDBJ whole genome shotgun (WGS) entry which is preliminary data.</text>
</comment>
<keyword evidence="1" id="KW-0378">Hydrolase</keyword>
<keyword evidence="2" id="KW-1185">Reference proteome</keyword>
<evidence type="ECO:0000313" key="2">
    <source>
        <dbReference type="Proteomes" id="UP000829398"/>
    </source>
</evidence>
<protein>
    <submittedName>
        <fullName evidence="1">Ubiquitin carboxyl-terminal hydrolase 24</fullName>
    </submittedName>
</protein>
<proteinExistence type="predicted"/>
<dbReference type="Proteomes" id="UP000829398">
    <property type="component" value="Chromosome 4"/>
</dbReference>
<sequence length="565" mass="61074">MSDSKLFVFGSFTEDETRSWLQSQSSGSVKKPVSSRRAEKPAEDKELQFGSLNFGTESSLVVTTDEPIGKSVVDGPVVFQPSTMLKKDDKVKSVGASNDHDLGAVGCPKENGHIKNSTNGPALSNGVNHLRADGIDFSSFHQNAGGHANPSPISKFHVLCDGNIDGRDQNAAACNSSISGSKEVPMKAINEPVKSVKDLLPRGLINSGNLCFLNATLQALMSCSPFVQLLQELRTRDIPKAGYPTLTAFVGFVSDFDAPSGGSSKKKNISVLDIGRPFSPSMFEAVLKNFTPDVPNSISGRPRQEDAQEFLSFIMDQMHDELLKLQGESTSINGANTALVSLAEEDEWETVGPKNKSAVTRTQSFLPSALSDIFGGQLKSVVKAQGNKASATVQPFLLLHLDIYSEAVHTIEDALRLFSAPENLEGYRTSSTGNAGVVTAKKSVKIQTLSKILILHLMRFSYGSQGSTKLHKSVRFPLQLVLGRDLLVTPSAEGRKYELVATVTHHGRDPSKGHYTADARYFNDQWLHFDDASVTAIGTSKLINNVIIDNEQFVLSRAMNKGACV</sequence>